<evidence type="ECO:0000313" key="4">
    <source>
        <dbReference type="EMBL" id="KAG7374489.1"/>
    </source>
</evidence>
<feature type="region of interest" description="Disordered" evidence="1">
    <location>
        <begin position="549"/>
        <end position="604"/>
    </location>
</feature>
<dbReference type="PANTHER" id="PTHR44042:SF67">
    <property type="entry name" value="MYB-LIKE PROTEIN I"/>
    <property type="match status" value="1"/>
</dbReference>
<keyword evidence="5" id="KW-1185">Reference proteome</keyword>
<feature type="compositionally biased region" description="Polar residues" evidence="1">
    <location>
        <begin position="635"/>
        <end position="650"/>
    </location>
</feature>
<dbReference type="CDD" id="cd00167">
    <property type="entry name" value="SANT"/>
    <property type="match status" value="1"/>
</dbReference>
<gene>
    <name evidence="4" type="ORF">IV203_013584</name>
</gene>
<dbReference type="Pfam" id="PF00249">
    <property type="entry name" value="Myb_DNA-binding"/>
    <property type="match status" value="1"/>
</dbReference>
<feature type="domain" description="Myb-like" evidence="2">
    <location>
        <begin position="705"/>
        <end position="756"/>
    </location>
</feature>
<evidence type="ECO:0000259" key="3">
    <source>
        <dbReference type="PROSITE" id="PS51294"/>
    </source>
</evidence>
<feature type="compositionally biased region" description="Polar residues" evidence="1">
    <location>
        <begin position="660"/>
        <end position="686"/>
    </location>
</feature>
<proteinExistence type="predicted"/>
<feature type="compositionally biased region" description="Polar residues" evidence="1">
    <location>
        <begin position="1042"/>
        <end position="1067"/>
    </location>
</feature>
<dbReference type="InterPro" id="IPR001005">
    <property type="entry name" value="SANT/Myb"/>
</dbReference>
<feature type="region of interest" description="Disordered" evidence="1">
    <location>
        <begin position="56"/>
        <end position="86"/>
    </location>
</feature>
<evidence type="ECO:0000313" key="5">
    <source>
        <dbReference type="Proteomes" id="UP000693970"/>
    </source>
</evidence>
<name>A0A9K3QA84_9STRA</name>
<dbReference type="GO" id="GO:0003677">
    <property type="term" value="F:DNA binding"/>
    <property type="evidence" value="ECO:0007669"/>
    <property type="project" value="UniProtKB-KW"/>
</dbReference>
<dbReference type="OrthoDB" id="118550at2759"/>
<dbReference type="PROSITE" id="PS51294">
    <property type="entry name" value="HTH_MYB"/>
    <property type="match status" value="1"/>
</dbReference>
<dbReference type="PROSITE" id="PS50090">
    <property type="entry name" value="MYB_LIKE"/>
    <property type="match status" value="1"/>
</dbReference>
<dbReference type="EMBL" id="JAGRRH010000001">
    <property type="protein sequence ID" value="KAG7374489.1"/>
    <property type="molecule type" value="Genomic_DNA"/>
</dbReference>
<reference evidence="4" key="2">
    <citation type="submission" date="2021-04" db="EMBL/GenBank/DDBJ databases">
        <authorList>
            <person name="Podell S."/>
        </authorList>
    </citation>
    <scope>NUCLEOTIDE SEQUENCE</scope>
    <source>
        <strain evidence="4">Hildebrandi</strain>
    </source>
</reference>
<comment type="caution">
    <text evidence="4">The sequence shown here is derived from an EMBL/GenBank/DDBJ whole genome shotgun (WGS) entry which is preliminary data.</text>
</comment>
<feature type="compositionally biased region" description="Polar residues" evidence="1">
    <location>
        <begin position="695"/>
        <end position="704"/>
    </location>
</feature>
<feature type="compositionally biased region" description="Polar residues" evidence="1">
    <location>
        <begin position="550"/>
        <end position="572"/>
    </location>
</feature>
<evidence type="ECO:0000256" key="1">
    <source>
        <dbReference type="SAM" id="MobiDB-lite"/>
    </source>
</evidence>
<protein>
    <submittedName>
        <fullName evidence="4">Myb-like DNA-binding protein</fullName>
    </submittedName>
</protein>
<organism evidence="4 5">
    <name type="scientific">Nitzschia inconspicua</name>
    <dbReference type="NCBI Taxonomy" id="303405"/>
    <lineage>
        <taxon>Eukaryota</taxon>
        <taxon>Sar</taxon>
        <taxon>Stramenopiles</taxon>
        <taxon>Ochrophyta</taxon>
        <taxon>Bacillariophyta</taxon>
        <taxon>Bacillariophyceae</taxon>
        <taxon>Bacillariophycidae</taxon>
        <taxon>Bacillariales</taxon>
        <taxon>Bacillariaceae</taxon>
        <taxon>Nitzschia</taxon>
    </lineage>
</organism>
<feature type="domain" description="HTH myb-type" evidence="3">
    <location>
        <begin position="705"/>
        <end position="760"/>
    </location>
</feature>
<evidence type="ECO:0000259" key="2">
    <source>
        <dbReference type="PROSITE" id="PS50090"/>
    </source>
</evidence>
<feature type="region of interest" description="Disordered" evidence="1">
    <location>
        <begin position="635"/>
        <end position="704"/>
    </location>
</feature>
<keyword evidence="4" id="KW-0238">DNA-binding</keyword>
<dbReference type="InterPro" id="IPR017930">
    <property type="entry name" value="Myb_dom"/>
</dbReference>
<feature type="region of interest" description="Disordered" evidence="1">
    <location>
        <begin position="307"/>
        <end position="346"/>
    </location>
</feature>
<dbReference type="SMART" id="SM00717">
    <property type="entry name" value="SANT"/>
    <property type="match status" value="1"/>
</dbReference>
<feature type="compositionally biased region" description="Low complexity" evidence="1">
    <location>
        <begin position="67"/>
        <end position="84"/>
    </location>
</feature>
<accession>A0A9K3QA84</accession>
<feature type="compositionally biased region" description="Basic and acidic residues" evidence="1">
    <location>
        <begin position="573"/>
        <end position="591"/>
    </location>
</feature>
<feature type="region of interest" description="Disordered" evidence="1">
    <location>
        <begin position="1041"/>
        <end position="1097"/>
    </location>
</feature>
<sequence length="1337" mass="150497">MEESGLKHLVVVDNVVDKIRASLSIATTLLPEINNVDRCSEIKQVSSVWIKNESIAGSAPSRDPRFASPFSTNTPNTSSTASLPSPSPIQFECGRLKYSHVKREWILRHVPLEILTSTQASSTEKQTSCTAYASRVAVGQSQWTANIFLVRNSLTRKNHSDSRIMGLNDEILGELKQQKQLISKREFSRISASSLQHPPIELIQCLLRRAEFISMMEQAKKNITDRNGSKDVNESILCFGRCLQEPVNLYSFLSTAALETGGTISEDNFLKTLDECILCAHDTSLSFASSSFGEWQVHSSSAALPSLDARHRPSFPGNKERRKKRTKATDFDDAGASRKPIPPTTADMGRTVLDFVHRSLGIAPMWDQETNYHLIGTKKKFVESTTCATQKVEGELPFRERLNRTSTNGLHIDFQMSHPVKSHASKDTFSMPVEIHHQSVSRLASSRVVCASVIDFGGTIPDNNHESPDFQSAPKSPAANVFAVFEGTRNTRIGGENRNVVSILESHGLSIQSDNSHYSAISSRRSPRRKHFRWNDDWKSPLMNLVDPWQKSNSGNNVEHQGNVPLVSSNDNSDGKSDHGEARNDMSRFNRADTGNHGACTPRGNAKVSCLHLKVPSKLRVSQCIKVLDNSELVPTNSATSQSLESNISGSKKRIEENSNKGSCASETTGNRISLRSGRNLSPIESSNEKGEVSGRTNSITSTPKIETKGRKWELWEKMEFLRQLKIHGRGCWTNISSFIPTRTNTQVKTHAQNMMRKLDRGIDIFQGLDEYLGNPAAFGKPSDDELLKMKVCIVQNEARTCVIKGSRTKRNGTKKIGAPIAPTVQRTKWMKLSHMGHISDYHGFGRKYEHFYPLKCGKSLQEVLAEILKTLNDLADETPEDLSNDFDDEHESYLKASNAITGRAKTERTRRRKGVTVQSAKANVEDLPVLFDLSQTSNLDRDKFDGCTIGDCAICELSTGPRQESTHNSDSKFPQFRCFDKDEEDIIHDHFLKEKGNKKRPSRTAQISTQKKASAMLLSEFFHTLSFIDKYNNGLFRGETSENSSDEISGNGDDTNSVVDVSQSWSGKRKSDCKPSFPSKRARVRDPSDERSPTTSLLPQFERLSHTQQMVDYIDLARNRCLFHRITLRSNVYSAIEEIATVLRQACEDLGLLAVNESILMEEKALNRVFRGYNRKAEQEKMEKKEFAEKHQIVARNHAFVMAKRRKTENSHEIERNEVEIRALCFVRATEDLPATVRDCPFESACLICSPVFRRELSYEKAVSFNPSFQKIQDHVHYVDEQEANEYRNVDDTQRHNSRKALRDKMKLSSALKLSELHRTFQFIAKYNEGMINDNK</sequence>
<dbReference type="PANTHER" id="PTHR44042">
    <property type="entry name" value="DUPLICATED HOMEODOMAIN-LIKE SUPERFAMILY PROTEIN-RELATED"/>
    <property type="match status" value="1"/>
</dbReference>
<reference evidence="4" key="1">
    <citation type="journal article" date="2021" name="Sci. Rep.">
        <title>Diploid genomic architecture of Nitzschia inconspicua, an elite biomass production diatom.</title>
        <authorList>
            <person name="Oliver A."/>
            <person name="Podell S."/>
            <person name="Pinowska A."/>
            <person name="Traller J.C."/>
            <person name="Smith S.R."/>
            <person name="McClure R."/>
            <person name="Beliaev A."/>
            <person name="Bohutskyi P."/>
            <person name="Hill E.A."/>
            <person name="Rabines A."/>
            <person name="Zheng H."/>
            <person name="Allen L.Z."/>
            <person name="Kuo A."/>
            <person name="Grigoriev I.V."/>
            <person name="Allen A.E."/>
            <person name="Hazlebeck D."/>
            <person name="Allen E.E."/>
        </authorList>
    </citation>
    <scope>NUCLEOTIDE SEQUENCE</scope>
    <source>
        <strain evidence="4">Hildebrandi</strain>
    </source>
</reference>
<dbReference type="Proteomes" id="UP000693970">
    <property type="component" value="Unassembled WGS sequence"/>
</dbReference>